<evidence type="ECO:0000313" key="9">
    <source>
        <dbReference type="EMBL" id="MFI5673778.1"/>
    </source>
</evidence>
<protein>
    <recommendedName>
        <fullName evidence="3">non-reducing end alpha-L-arabinofuranosidase</fullName>
        <ecNumber evidence="3">3.2.1.55</ecNumber>
    </recommendedName>
</protein>
<proteinExistence type="predicted"/>
<comment type="subcellular location">
    <subcellularLocation>
        <location evidence="2">Secreted</location>
    </subcellularLocation>
</comment>
<dbReference type="Pfam" id="PF03664">
    <property type="entry name" value="Glyco_hydro_62"/>
    <property type="match status" value="1"/>
</dbReference>
<dbReference type="PANTHER" id="PTHR40631">
    <property type="entry name" value="ALPHA-L-ARABINOFURANOSIDASE AXHA-2-RELATED"/>
    <property type="match status" value="1"/>
</dbReference>
<dbReference type="EC" id="3.2.1.55" evidence="3"/>
<evidence type="ECO:0000256" key="4">
    <source>
        <dbReference type="ARBA" id="ARBA00022525"/>
    </source>
</evidence>
<feature type="signal peptide" evidence="8">
    <location>
        <begin position="1"/>
        <end position="32"/>
    </location>
</feature>
<evidence type="ECO:0000256" key="6">
    <source>
        <dbReference type="ARBA" id="ARBA00022801"/>
    </source>
</evidence>
<evidence type="ECO:0000256" key="2">
    <source>
        <dbReference type="ARBA" id="ARBA00004613"/>
    </source>
</evidence>
<evidence type="ECO:0000256" key="8">
    <source>
        <dbReference type="SAM" id="SignalP"/>
    </source>
</evidence>
<comment type="catalytic activity">
    <reaction evidence="1">
        <text>Hydrolysis of terminal non-reducing alpha-L-arabinofuranoside residues in alpha-L-arabinosides.</text>
        <dbReference type="EC" id="3.2.1.55"/>
    </reaction>
</comment>
<evidence type="ECO:0000256" key="3">
    <source>
        <dbReference type="ARBA" id="ARBA00012670"/>
    </source>
</evidence>
<dbReference type="SUPFAM" id="SSF75005">
    <property type="entry name" value="Arabinanase/levansucrase/invertase"/>
    <property type="match status" value="1"/>
</dbReference>
<dbReference type="EMBL" id="JBITDC010000001">
    <property type="protein sequence ID" value="MFI5673778.1"/>
    <property type="molecule type" value="Genomic_DNA"/>
</dbReference>
<keyword evidence="7" id="KW-0326">Glycosidase</keyword>
<keyword evidence="10" id="KW-1185">Reference proteome</keyword>
<dbReference type="CDD" id="cd08987">
    <property type="entry name" value="GH62"/>
    <property type="match status" value="1"/>
</dbReference>
<dbReference type="Gene3D" id="2.115.10.20">
    <property type="entry name" value="Glycosyl hydrolase domain, family 43"/>
    <property type="match status" value="1"/>
</dbReference>
<dbReference type="Proteomes" id="UP001612415">
    <property type="component" value="Unassembled WGS sequence"/>
</dbReference>
<dbReference type="InterPro" id="IPR023296">
    <property type="entry name" value="Glyco_hydro_beta-prop_sf"/>
</dbReference>
<evidence type="ECO:0000313" key="10">
    <source>
        <dbReference type="Proteomes" id="UP001612415"/>
    </source>
</evidence>
<dbReference type="PANTHER" id="PTHR40631:SF2">
    <property type="entry name" value="ALPHA-L-ARABINOFURANOSIDASE"/>
    <property type="match status" value="1"/>
</dbReference>
<keyword evidence="4" id="KW-0964">Secreted</keyword>
<dbReference type="InterPro" id="IPR005193">
    <property type="entry name" value="GH62_arabinosidase"/>
</dbReference>
<dbReference type="RefSeq" id="WP_398654756.1">
    <property type="nucleotide sequence ID" value="NZ_JBITDC010000001.1"/>
</dbReference>
<comment type="caution">
    <text evidence="9">The sequence shown here is derived from an EMBL/GenBank/DDBJ whole genome shotgun (WGS) entry which is preliminary data.</text>
</comment>
<dbReference type="GO" id="GO:0016787">
    <property type="term" value="F:hydrolase activity"/>
    <property type="evidence" value="ECO:0007669"/>
    <property type="project" value="UniProtKB-KW"/>
</dbReference>
<evidence type="ECO:0000256" key="7">
    <source>
        <dbReference type="ARBA" id="ARBA00023295"/>
    </source>
</evidence>
<evidence type="ECO:0000256" key="5">
    <source>
        <dbReference type="ARBA" id="ARBA00022729"/>
    </source>
</evidence>
<dbReference type="PROSITE" id="PS51318">
    <property type="entry name" value="TAT"/>
    <property type="match status" value="1"/>
</dbReference>
<feature type="chain" id="PRO_5045499066" description="non-reducing end alpha-L-arabinofuranosidase" evidence="8">
    <location>
        <begin position="33"/>
        <end position="365"/>
    </location>
</feature>
<organism evidence="9 10">
    <name type="scientific">Streptomyces cellulosae</name>
    <dbReference type="NCBI Taxonomy" id="1968"/>
    <lineage>
        <taxon>Bacteria</taxon>
        <taxon>Bacillati</taxon>
        <taxon>Actinomycetota</taxon>
        <taxon>Actinomycetes</taxon>
        <taxon>Kitasatosporales</taxon>
        <taxon>Streptomycetaceae</taxon>
        <taxon>Streptomyces</taxon>
    </lineage>
</organism>
<name>A0ABW7XUL7_STRCE</name>
<gene>
    <name evidence="9" type="ORF">ACIA8P_03785</name>
</gene>
<sequence>MTNPRMRTFIGGLVLALLAVGLTALAPGPAAAGDSRHGRQRPLPDSFSWSSTGPLIGPEPDAAHPVVSVKDPTVFRYKNRWHVYATTADTAGAWSLAYTSFKDWSQAAAAPQTFLDANPNIGNRYAAAPQVFYFAPQRLWYMVYQTGPPSYSTTTDPSEPGSWSAPRSFYDSEPPVVTENKGSGGWLDFWTICDRTDCYLFFSDDNGHQYRSRTTLAEFPNGFRDTTIVLSEPNRFDLFEASNVYRLGDSGRYLMLVEALATKSDWRRYFRAWTADSLGGTWTPLADTESNAFLRADRVTFEAGQPAWTQDFSHGEMIRDGVDQTLTVDPCRLRFLYQGIDPAASGDYSQLPWRLGLVTQTNPTC</sequence>
<accession>A0ABW7XUL7</accession>
<reference evidence="9 10" key="1">
    <citation type="submission" date="2024-10" db="EMBL/GenBank/DDBJ databases">
        <title>The Natural Products Discovery Center: Release of the First 8490 Sequenced Strains for Exploring Actinobacteria Biosynthetic Diversity.</title>
        <authorList>
            <person name="Kalkreuter E."/>
            <person name="Kautsar S.A."/>
            <person name="Yang D."/>
            <person name="Bader C.D."/>
            <person name="Teijaro C.N."/>
            <person name="Fluegel L."/>
            <person name="Davis C.M."/>
            <person name="Simpson J.R."/>
            <person name="Lauterbach L."/>
            <person name="Steele A.D."/>
            <person name="Gui C."/>
            <person name="Meng S."/>
            <person name="Li G."/>
            <person name="Viehrig K."/>
            <person name="Ye F."/>
            <person name="Su P."/>
            <person name="Kiefer A.F."/>
            <person name="Nichols A."/>
            <person name="Cepeda A.J."/>
            <person name="Yan W."/>
            <person name="Fan B."/>
            <person name="Jiang Y."/>
            <person name="Adhikari A."/>
            <person name="Zheng C.-J."/>
            <person name="Schuster L."/>
            <person name="Cowan T.M."/>
            <person name="Smanski M.J."/>
            <person name="Chevrette M.G."/>
            <person name="De Carvalho L.P.S."/>
            <person name="Shen B."/>
        </authorList>
    </citation>
    <scope>NUCLEOTIDE SEQUENCE [LARGE SCALE GENOMIC DNA]</scope>
    <source>
        <strain evidence="9 10">NPDC051599</strain>
    </source>
</reference>
<keyword evidence="5 8" id="KW-0732">Signal</keyword>
<keyword evidence="6 9" id="KW-0378">Hydrolase</keyword>
<dbReference type="InterPro" id="IPR006311">
    <property type="entry name" value="TAT_signal"/>
</dbReference>
<evidence type="ECO:0000256" key="1">
    <source>
        <dbReference type="ARBA" id="ARBA00001462"/>
    </source>
</evidence>